<evidence type="ECO:0008006" key="3">
    <source>
        <dbReference type="Google" id="ProtNLM"/>
    </source>
</evidence>
<dbReference type="SUPFAM" id="SSF56601">
    <property type="entry name" value="beta-lactamase/transpeptidase-like"/>
    <property type="match status" value="1"/>
</dbReference>
<accession>A0A7W9P981</accession>
<evidence type="ECO:0000313" key="1">
    <source>
        <dbReference type="EMBL" id="MBB5911742.1"/>
    </source>
</evidence>
<dbReference type="EMBL" id="JACHIT010000001">
    <property type="protein sequence ID" value="MBB5911742.1"/>
    <property type="molecule type" value="Genomic_DNA"/>
</dbReference>
<gene>
    <name evidence="1" type="ORF">BJY24_000609</name>
</gene>
<comment type="caution">
    <text evidence="1">The sequence shown here is derived from an EMBL/GenBank/DDBJ whole genome shotgun (WGS) entry which is preliminary data.</text>
</comment>
<sequence length="314" mass="32687">MSTEVKCDRRKGFRWGLITATMTVTVSACTVSAGTPVPAEDIVLPAAAAPTANAALPPDDRDRGDSLAVPGSLATEFAALQAELPGTMGMAVMPVGGDRIITLGNWTTGIAWSTIKVPLALAALRQDPDGLFDTASAAITASDNDAAQQLWDALGGGEKAADAVEAILRETGDTTTDVADRHNPEARETVDDPLAFGSTVWTLVNQARFASRLPCLRYAARVVNLMGEITSSQAWGLGAFVGAEYKGGWGPDDETGAYLVRQFGLVPTWSGQLAVAIAAQPDSGTFEDATAMLDKMAALLANHVHELGGGECTK</sequence>
<reference evidence="1 2" key="1">
    <citation type="submission" date="2020-08" db="EMBL/GenBank/DDBJ databases">
        <title>Sequencing the genomes of 1000 actinobacteria strains.</title>
        <authorList>
            <person name="Klenk H.-P."/>
        </authorList>
    </citation>
    <scope>NUCLEOTIDE SEQUENCE [LARGE SCALE GENOMIC DNA]</scope>
    <source>
        <strain evidence="1 2">DSM 43582</strain>
    </source>
</reference>
<dbReference type="AlphaFoldDB" id="A0A7W9P981"/>
<keyword evidence="2" id="KW-1185">Reference proteome</keyword>
<organism evidence="1 2">
    <name type="scientific">Nocardia transvalensis</name>
    <dbReference type="NCBI Taxonomy" id="37333"/>
    <lineage>
        <taxon>Bacteria</taxon>
        <taxon>Bacillati</taxon>
        <taxon>Actinomycetota</taxon>
        <taxon>Actinomycetes</taxon>
        <taxon>Mycobacteriales</taxon>
        <taxon>Nocardiaceae</taxon>
        <taxon>Nocardia</taxon>
    </lineage>
</organism>
<name>A0A7W9P981_9NOCA</name>
<dbReference type="Proteomes" id="UP000540412">
    <property type="component" value="Unassembled WGS sequence"/>
</dbReference>
<dbReference type="RefSeq" id="WP_040749713.1">
    <property type="nucleotide sequence ID" value="NZ_JACHIT010000001.1"/>
</dbReference>
<evidence type="ECO:0000313" key="2">
    <source>
        <dbReference type="Proteomes" id="UP000540412"/>
    </source>
</evidence>
<dbReference type="InterPro" id="IPR012338">
    <property type="entry name" value="Beta-lactam/transpept-like"/>
</dbReference>
<proteinExistence type="predicted"/>
<dbReference type="PROSITE" id="PS51257">
    <property type="entry name" value="PROKAR_LIPOPROTEIN"/>
    <property type="match status" value="1"/>
</dbReference>
<dbReference type="Gene3D" id="3.40.710.10">
    <property type="entry name" value="DD-peptidase/beta-lactamase superfamily"/>
    <property type="match status" value="1"/>
</dbReference>
<protein>
    <recommendedName>
        <fullName evidence="3">Beta-lactamase class A</fullName>
    </recommendedName>
</protein>